<evidence type="ECO:0000313" key="1">
    <source>
        <dbReference type="EMBL" id="QJA65731.1"/>
    </source>
</evidence>
<reference evidence="2" key="1">
    <citation type="submission" date="2020-03" db="EMBL/GenBank/DDBJ databases">
        <title>The deep terrestrial virosphere.</title>
        <authorList>
            <person name="Holmfeldt K."/>
            <person name="Nilsson E."/>
            <person name="Simone D."/>
            <person name="Lopez-Fernandez M."/>
            <person name="Wu X."/>
            <person name="de Brujin I."/>
            <person name="Lundin D."/>
            <person name="Andersson A."/>
            <person name="Bertilsson S."/>
            <person name="Dopson M."/>
        </authorList>
    </citation>
    <scope>NUCLEOTIDE SEQUENCE</scope>
    <source>
        <strain evidence="2">MM415A00465</strain>
        <strain evidence="1">MM415B00381</strain>
    </source>
</reference>
<name>A0A6M3KJZ5_9ZZZZ</name>
<organism evidence="2">
    <name type="scientific">viral metagenome</name>
    <dbReference type="NCBI Taxonomy" id="1070528"/>
    <lineage>
        <taxon>unclassified sequences</taxon>
        <taxon>metagenomes</taxon>
        <taxon>organismal metagenomes</taxon>
    </lineage>
</organism>
<proteinExistence type="predicted"/>
<gene>
    <name evidence="2" type="ORF">MM415A00465_0022</name>
    <name evidence="1" type="ORF">MM415B00381_0044</name>
</gene>
<accession>A0A6M3KJZ5</accession>
<dbReference type="EMBL" id="MT141543">
    <property type="protein sequence ID" value="QJA65731.1"/>
    <property type="molecule type" value="Genomic_DNA"/>
</dbReference>
<sequence>MGFEVGYKPMRTKNKVYIIGCGATKDLAEMNDPDGEYWGVNNLCVRNMPFPWSRWFEIHDIWKDDKQGWLRRGSKDFRGQQVIEYLKDLQKLNIPVYMQKPNEIVTNAVPYPLVEIKAQFGDYLTNSISMMIGLALYERFEEILMYGVEMQHGTEYYGQKPSVEYWVGLALGMGKKFHIPDESDLLKTKFTYGFEEQRDNRFRKRMLRIKKNLIKEHDDSKAKYKKHEKVIIQTQSAMQTLDMILSMWNNQDDDKDFINN</sequence>
<dbReference type="AlphaFoldDB" id="A0A6M3KJZ5"/>
<evidence type="ECO:0000313" key="2">
    <source>
        <dbReference type="EMBL" id="QJA81964.1"/>
    </source>
</evidence>
<dbReference type="EMBL" id="MT142475">
    <property type="protein sequence ID" value="QJA81964.1"/>
    <property type="molecule type" value="Genomic_DNA"/>
</dbReference>
<protein>
    <submittedName>
        <fullName evidence="2">Uncharacterized protein</fullName>
    </submittedName>
</protein>